<feature type="compositionally biased region" description="Polar residues" evidence="1">
    <location>
        <begin position="1036"/>
        <end position="1048"/>
    </location>
</feature>
<dbReference type="OrthoDB" id="2804751at2759"/>
<feature type="compositionally biased region" description="Basic and acidic residues" evidence="1">
    <location>
        <begin position="1128"/>
        <end position="1142"/>
    </location>
</feature>
<feature type="compositionally biased region" description="Polar residues" evidence="1">
    <location>
        <begin position="1543"/>
        <end position="1553"/>
    </location>
</feature>
<evidence type="ECO:0000313" key="2">
    <source>
        <dbReference type="EMBL" id="KAE9407691.1"/>
    </source>
</evidence>
<feature type="compositionally biased region" description="Low complexity" evidence="1">
    <location>
        <begin position="1093"/>
        <end position="1108"/>
    </location>
</feature>
<dbReference type="Proteomes" id="UP000799118">
    <property type="component" value="Unassembled WGS sequence"/>
</dbReference>
<organism evidence="2 3">
    <name type="scientific">Gymnopus androsaceus JB14</name>
    <dbReference type="NCBI Taxonomy" id="1447944"/>
    <lineage>
        <taxon>Eukaryota</taxon>
        <taxon>Fungi</taxon>
        <taxon>Dikarya</taxon>
        <taxon>Basidiomycota</taxon>
        <taxon>Agaricomycotina</taxon>
        <taxon>Agaricomycetes</taxon>
        <taxon>Agaricomycetidae</taxon>
        <taxon>Agaricales</taxon>
        <taxon>Marasmiineae</taxon>
        <taxon>Omphalotaceae</taxon>
        <taxon>Gymnopus</taxon>
    </lineage>
</organism>
<keyword evidence="3" id="KW-1185">Reference proteome</keyword>
<feature type="compositionally biased region" description="Polar residues" evidence="1">
    <location>
        <begin position="1308"/>
        <end position="1330"/>
    </location>
</feature>
<feature type="region of interest" description="Disordered" evidence="1">
    <location>
        <begin position="894"/>
        <end position="1241"/>
    </location>
</feature>
<feature type="compositionally biased region" description="Polar residues" evidence="1">
    <location>
        <begin position="649"/>
        <end position="661"/>
    </location>
</feature>
<feature type="compositionally biased region" description="Acidic residues" evidence="1">
    <location>
        <begin position="712"/>
        <end position="730"/>
    </location>
</feature>
<gene>
    <name evidence="2" type="ORF">BT96DRAFT_933121</name>
</gene>
<feature type="compositionally biased region" description="Basic and acidic residues" evidence="1">
    <location>
        <begin position="1442"/>
        <end position="1451"/>
    </location>
</feature>
<feature type="compositionally biased region" description="Polar residues" evidence="1">
    <location>
        <begin position="1010"/>
        <end position="1027"/>
    </location>
</feature>
<feature type="region of interest" description="Disordered" evidence="1">
    <location>
        <begin position="604"/>
        <end position="678"/>
    </location>
</feature>
<feature type="region of interest" description="Disordered" evidence="1">
    <location>
        <begin position="712"/>
        <end position="734"/>
    </location>
</feature>
<feature type="region of interest" description="Disordered" evidence="1">
    <location>
        <begin position="496"/>
        <end position="583"/>
    </location>
</feature>
<name>A0A6A4IAP3_9AGAR</name>
<dbReference type="EMBL" id="ML769394">
    <property type="protein sequence ID" value="KAE9407691.1"/>
    <property type="molecule type" value="Genomic_DNA"/>
</dbReference>
<accession>A0A6A4IAP3</accession>
<feature type="region of interest" description="Disordered" evidence="1">
    <location>
        <begin position="224"/>
        <end position="295"/>
    </location>
</feature>
<feature type="region of interest" description="Disordered" evidence="1">
    <location>
        <begin position="1255"/>
        <end position="1466"/>
    </location>
</feature>
<feature type="region of interest" description="Disordered" evidence="1">
    <location>
        <begin position="1525"/>
        <end position="1589"/>
    </location>
</feature>
<proteinExistence type="predicted"/>
<reference evidence="2" key="1">
    <citation type="journal article" date="2019" name="Environ. Microbiol.">
        <title>Fungal ecological strategies reflected in gene transcription - a case study of two litter decomposers.</title>
        <authorList>
            <person name="Barbi F."/>
            <person name="Kohler A."/>
            <person name="Barry K."/>
            <person name="Baskaran P."/>
            <person name="Daum C."/>
            <person name="Fauchery L."/>
            <person name="Ihrmark K."/>
            <person name="Kuo A."/>
            <person name="LaButti K."/>
            <person name="Lipzen A."/>
            <person name="Morin E."/>
            <person name="Grigoriev I.V."/>
            <person name="Henrissat B."/>
            <person name="Lindahl B."/>
            <person name="Martin F."/>
        </authorList>
    </citation>
    <scope>NUCLEOTIDE SEQUENCE</scope>
    <source>
        <strain evidence="2">JB14</strain>
    </source>
</reference>
<feature type="compositionally biased region" description="Basic and acidic residues" evidence="1">
    <location>
        <begin position="19"/>
        <end position="37"/>
    </location>
</feature>
<feature type="compositionally biased region" description="Basic and acidic residues" evidence="1">
    <location>
        <begin position="1279"/>
        <end position="1297"/>
    </location>
</feature>
<feature type="compositionally biased region" description="Acidic residues" evidence="1">
    <location>
        <begin position="224"/>
        <end position="233"/>
    </location>
</feature>
<protein>
    <submittedName>
        <fullName evidence="2">Uncharacterized protein</fullName>
    </submittedName>
</protein>
<evidence type="ECO:0000256" key="1">
    <source>
        <dbReference type="SAM" id="MobiDB-lite"/>
    </source>
</evidence>
<sequence>MSSAEVVQVPDNNGVAQPENHDTAFHDLSKSTEDDSKHALNGVEAVTTEHNGHVANKKMDSSLGNGEIVVSQEKVETSPHDFSNQPTSDEVMVLEEPLLAPTDASSEEPTQPAPQDEEISDSSVIETEEIPSVSALEPTEVQVAPTDPEIPDVEEEPLVRALTESDLDPVSQEASVDQSPTTEPVEETVEIAQVAAPVEETSPNEVILDASDESLGLSAAAEETQEMLAEDSIEQVASDEQIVEPSITEDFTRPALMEEPVISENSRELDDASDEPPVETDTPIVEAAEPTAEQVAVEETPIVEEVSDEPLVEEQSSIIPDVIDASSADGDAIAIEDDTVAPTAQTQSMEAEATAPIAETEIEPEEPEAPAAQVEKEDVTEPDTVIEGQSIVEPEEQVIAEAPVAQVETTDVTEPIDDNIEADASNVEGEAAIEDIASSTQPESIEEEVTVPVDAAGVEEQSDIEPEVETIAVEDVATVHAPIEESTAPVIETVVEERSSLEPESESTAIADVAPTAQDETTEEEATEPAVETVIAEQSIIEPEVTIEDVEPAQPLAAEQPSNAEQEVPSAIDEGSLEDLAAEAEDEPIAEISEVPVPAPIDELVDAAPPETDTENIVPESIEEPLGQMYGGDVTASQVEEATEPETAQILTEPTPVSNEDLNVENDTPEVTPSEDILPTTEVEVEEALTPLATDTAEDIVPAMNVDEQTDSAELVAEDSTEEVASDEQITEPSFTRDLAEICSIRPETEQLDIAEESPLEQTVEETEVEVPIAENDEELAPIAHDEPIDAATESVVDEQSDAAPEDESIFVEKDTVAPISKMNRRRKYLSKLKKRSTSLRSRLKLSVMLLLTSRTDATEIPLEPVSNDDANVEDDAGDENPIVVVTDEKDEVAQSVDEDAVESSQQVPAATEVEAADVSVDEAVPAESTESSVPEENTADLTPEPLSQSARDVDGDLVTTIPFDSEPTEPQSLSDLAPEAENVVTDSLPTGDVPPASETDTDVSEDLNEPSSEIQSEETSNLSVNTEIERPKSPWTPSYSVINQGPNVTVEEEDIPEIEQLPPVTGRRVSSSSSQHYTRRIRGYRYEQTKIPSRPSSPWVPSYSVSVQGSPSVSAHASPVLAANDLPKTEGDDRVSDHIEESVSAPSETLTETAIEETELATPSSDLITETQEEIVDSVPEESLPSEPPTTSAPLDEVIIKEEDIEVPLHAPTESIESVAAAQEDQQPHPSEPPSFSAPEVTIKEEEVEVPLYAPTESIVAQEDQLAEETTPSSGEPLVEHETVVEHSEKPGRQETDTPAVDVVSDEQASAVTDPSLESKNTATLSPSEFATGIERPRSPWGSYEVMNQSGSKTPLEEPELAEEVVEIPASFITDEPATESIDKPASEQNQDIQDTPAPIVAVDDSKLTVDTSSTDLPERPKSPWTPSYSVRRQGSGVFNEQKDDAKVESGAESLTDAPTKEEVPATKLVIRTGAEDIQSVQATSEAFPSTEDPESPGSLDTVGDSLSVAKDRKRLESTASSLFFPGGWFSPRPPAGRASLDNAQGEFTPSKSPVDEVPSIELESAPTSATAESDDSKEKKGKWCVIM</sequence>
<feature type="compositionally biased region" description="Acidic residues" evidence="1">
    <location>
        <begin position="1000"/>
        <end position="1009"/>
    </location>
</feature>
<feature type="compositionally biased region" description="Low complexity" evidence="1">
    <location>
        <begin position="528"/>
        <end position="537"/>
    </location>
</feature>
<feature type="compositionally biased region" description="Polar residues" evidence="1">
    <location>
        <begin position="1426"/>
        <end position="1440"/>
    </location>
</feature>
<feature type="compositionally biased region" description="Acidic residues" evidence="1">
    <location>
        <begin position="1172"/>
        <end position="1181"/>
    </location>
</feature>
<feature type="region of interest" description="Disordered" evidence="1">
    <location>
        <begin position="1481"/>
        <end position="1506"/>
    </location>
</feature>
<feature type="compositionally biased region" description="Polar residues" evidence="1">
    <location>
        <begin position="1"/>
        <end position="15"/>
    </location>
</feature>
<feature type="region of interest" description="Disordered" evidence="1">
    <location>
        <begin position="1"/>
        <end position="37"/>
    </location>
</feature>
<feature type="region of interest" description="Disordered" evidence="1">
    <location>
        <begin position="94"/>
        <end position="186"/>
    </location>
</feature>
<feature type="compositionally biased region" description="Low complexity" evidence="1">
    <location>
        <begin position="910"/>
        <end position="928"/>
    </location>
</feature>
<feature type="compositionally biased region" description="Acidic residues" evidence="1">
    <location>
        <begin position="1358"/>
        <end position="1367"/>
    </location>
</feature>
<feature type="compositionally biased region" description="Low complexity" evidence="1">
    <location>
        <begin position="1182"/>
        <end position="1198"/>
    </location>
</feature>
<evidence type="ECO:0000313" key="3">
    <source>
        <dbReference type="Proteomes" id="UP000799118"/>
    </source>
</evidence>